<name>A0A2P2NKJ5_RHIMU</name>
<organism evidence="1">
    <name type="scientific">Rhizophora mucronata</name>
    <name type="common">Asiatic mangrove</name>
    <dbReference type="NCBI Taxonomy" id="61149"/>
    <lineage>
        <taxon>Eukaryota</taxon>
        <taxon>Viridiplantae</taxon>
        <taxon>Streptophyta</taxon>
        <taxon>Embryophyta</taxon>
        <taxon>Tracheophyta</taxon>
        <taxon>Spermatophyta</taxon>
        <taxon>Magnoliopsida</taxon>
        <taxon>eudicotyledons</taxon>
        <taxon>Gunneridae</taxon>
        <taxon>Pentapetalae</taxon>
        <taxon>rosids</taxon>
        <taxon>fabids</taxon>
        <taxon>Malpighiales</taxon>
        <taxon>Rhizophoraceae</taxon>
        <taxon>Rhizophora</taxon>
    </lineage>
</organism>
<reference evidence="1" key="1">
    <citation type="submission" date="2018-02" db="EMBL/GenBank/DDBJ databases">
        <title>Rhizophora mucronata_Transcriptome.</title>
        <authorList>
            <person name="Meera S.P."/>
            <person name="Sreeshan A."/>
            <person name="Augustine A."/>
        </authorList>
    </citation>
    <scope>NUCLEOTIDE SEQUENCE</scope>
    <source>
        <tissue evidence="1">Leaf</tissue>
    </source>
</reference>
<sequence length="47" mass="5674">MSLFLCIRVYLTHFRIALYLTQHGQLILSNQLFYTKKKIVKNYILIN</sequence>
<dbReference type="EMBL" id="GGEC01062470">
    <property type="protein sequence ID" value="MBX42954.1"/>
    <property type="molecule type" value="Transcribed_RNA"/>
</dbReference>
<dbReference type="AlphaFoldDB" id="A0A2P2NKJ5"/>
<evidence type="ECO:0000313" key="1">
    <source>
        <dbReference type="EMBL" id="MBX42954.1"/>
    </source>
</evidence>
<proteinExistence type="predicted"/>
<protein>
    <submittedName>
        <fullName evidence="1">Uncharacterized protein</fullName>
    </submittedName>
</protein>
<accession>A0A2P2NKJ5</accession>